<comment type="caution">
    <text evidence="10">The sequence shown here is derived from an EMBL/GenBank/DDBJ whole genome shotgun (WGS) entry which is preliminary data.</text>
</comment>
<dbReference type="STRING" id="1265313.HRUBRA_00050"/>
<dbReference type="InterPro" id="IPR007690">
    <property type="entry name" value="T2SS_GspM"/>
</dbReference>
<proteinExistence type="inferred from homology"/>
<name>A0A095VVI0_9GAMM</name>
<evidence type="ECO:0000313" key="10">
    <source>
        <dbReference type="EMBL" id="KGE05370.1"/>
    </source>
</evidence>
<dbReference type="GO" id="GO:0015628">
    <property type="term" value="P:protein secretion by the type II secretion system"/>
    <property type="evidence" value="ECO:0007669"/>
    <property type="project" value="InterPro"/>
</dbReference>
<reference evidence="10 11" key="1">
    <citation type="journal article" date="2014" name="Genome Announc.">
        <title>Genome Sequence of Gammaproteobacterial Pseudohaliea rubra Type Strain DSM 19751, Isolated from Coastal Seawater of the Mediterranean Sea.</title>
        <authorList>
            <person name="Spring S."/>
            <person name="Fiebig A."/>
            <person name="Riedel T."/>
            <person name="Goker M."/>
            <person name="Klenk H.P."/>
        </authorList>
    </citation>
    <scope>NUCLEOTIDE SEQUENCE [LARGE SCALE GENOMIC DNA]</scope>
    <source>
        <strain evidence="10 11">DSM 19751</strain>
    </source>
</reference>
<protein>
    <submittedName>
        <fullName evidence="10">General secretion pathway protein M</fullName>
    </submittedName>
</protein>
<dbReference type="eggNOG" id="COG3149">
    <property type="taxonomic scope" value="Bacteria"/>
</dbReference>
<dbReference type="SUPFAM" id="SSF103054">
    <property type="entry name" value="General secretion pathway protein M, EpsM"/>
    <property type="match status" value="1"/>
</dbReference>
<keyword evidence="4" id="KW-1003">Cell membrane</keyword>
<dbReference type="AlphaFoldDB" id="A0A095VVI0"/>
<keyword evidence="9" id="KW-0472">Membrane</keyword>
<dbReference type="GO" id="GO:0005886">
    <property type="term" value="C:plasma membrane"/>
    <property type="evidence" value="ECO:0007669"/>
    <property type="project" value="UniProtKB-SubCell"/>
</dbReference>
<sequence>MGLAVIAWAGWMLLWMPLRDARNEMALRNDATAVVLQRVDAMVSEILALRADGGATGQRGNLVSLINRSTAAAGLAVSRLQPNSRGEVQVRFEAAAFDDLFAWLHRLESEEGILVAEVAISRAGTPGRVNATVRLGQGA</sequence>
<comment type="similarity">
    <text evidence="2">Belongs to the GSP M family.</text>
</comment>
<evidence type="ECO:0000256" key="2">
    <source>
        <dbReference type="ARBA" id="ARBA00010637"/>
    </source>
</evidence>
<keyword evidence="5" id="KW-0997">Cell inner membrane</keyword>
<dbReference type="Proteomes" id="UP000029640">
    <property type="component" value="Unassembled WGS sequence"/>
</dbReference>
<keyword evidence="11" id="KW-1185">Reference proteome</keyword>
<evidence type="ECO:0000256" key="6">
    <source>
        <dbReference type="ARBA" id="ARBA00022692"/>
    </source>
</evidence>
<dbReference type="HOGENOM" id="CLU_118900_2_0_6"/>
<dbReference type="GO" id="GO:0015627">
    <property type="term" value="C:type II protein secretion system complex"/>
    <property type="evidence" value="ECO:0007669"/>
    <property type="project" value="InterPro"/>
</dbReference>
<evidence type="ECO:0000256" key="9">
    <source>
        <dbReference type="ARBA" id="ARBA00023136"/>
    </source>
</evidence>
<gene>
    <name evidence="10" type="ORF">HRUBRA_00050</name>
</gene>
<evidence type="ECO:0000256" key="3">
    <source>
        <dbReference type="ARBA" id="ARBA00022448"/>
    </source>
</evidence>
<evidence type="ECO:0000256" key="5">
    <source>
        <dbReference type="ARBA" id="ARBA00022519"/>
    </source>
</evidence>
<dbReference type="InterPro" id="IPR023229">
    <property type="entry name" value="T2SS_M_periplasmic_sf"/>
</dbReference>
<accession>A0A095VVI0</accession>
<dbReference type="Gene3D" id="3.30.1360.100">
    <property type="entry name" value="General secretion pathway protein M, EpsM"/>
    <property type="match status" value="1"/>
</dbReference>
<organism evidence="10 11">
    <name type="scientific">Pseudohaliea rubra DSM 19751</name>
    <dbReference type="NCBI Taxonomy" id="1265313"/>
    <lineage>
        <taxon>Bacteria</taxon>
        <taxon>Pseudomonadati</taxon>
        <taxon>Pseudomonadota</taxon>
        <taxon>Gammaproteobacteria</taxon>
        <taxon>Cellvibrionales</taxon>
        <taxon>Halieaceae</taxon>
        <taxon>Pseudohaliea</taxon>
    </lineage>
</organism>
<keyword evidence="8" id="KW-1133">Transmembrane helix</keyword>
<evidence type="ECO:0000256" key="8">
    <source>
        <dbReference type="ARBA" id="ARBA00022989"/>
    </source>
</evidence>
<evidence type="ECO:0000256" key="7">
    <source>
        <dbReference type="ARBA" id="ARBA00022927"/>
    </source>
</evidence>
<evidence type="ECO:0000313" key="11">
    <source>
        <dbReference type="Proteomes" id="UP000029640"/>
    </source>
</evidence>
<dbReference type="EMBL" id="AUVB01000001">
    <property type="protein sequence ID" value="KGE05370.1"/>
    <property type="molecule type" value="Genomic_DNA"/>
</dbReference>
<keyword evidence="3" id="KW-0813">Transport</keyword>
<dbReference type="Pfam" id="PF04612">
    <property type="entry name" value="T2SSM"/>
    <property type="match status" value="1"/>
</dbReference>
<evidence type="ECO:0000256" key="4">
    <source>
        <dbReference type="ARBA" id="ARBA00022475"/>
    </source>
</evidence>
<keyword evidence="6" id="KW-0812">Transmembrane</keyword>
<evidence type="ECO:0000256" key="1">
    <source>
        <dbReference type="ARBA" id="ARBA00004377"/>
    </source>
</evidence>
<comment type="subcellular location">
    <subcellularLocation>
        <location evidence="1">Cell inner membrane</location>
        <topology evidence="1">Single-pass membrane protein</topology>
    </subcellularLocation>
</comment>
<keyword evidence="7" id="KW-0653">Protein transport</keyword>